<feature type="transmembrane region" description="Helical" evidence="1">
    <location>
        <begin position="99"/>
        <end position="123"/>
    </location>
</feature>
<evidence type="ECO:0000256" key="1">
    <source>
        <dbReference type="SAM" id="Phobius"/>
    </source>
</evidence>
<gene>
    <name evidence="2" type="ORF">QM524_13490</name>
</gene>
<proteinExistence type="predicted"/>
<feature type="transmembrane region" description="Helical" evidence="1">
    <location>
        <begin position="179"/>
        <end position="199"/>
    </location>
</feature>
<evidence type="ECO:0000313" key="2">
    <source>
        <dbReference type="EMBL" id="MDI9860226.1"/>
    </source>
</evidence>
<keyword evidence="3" id="KW-1185">Reference proteome</keyword>
<accession>A0ABT6Y9K7</accession>
<keyword evidence="1" id="KW-1133">Transmembrane helix</keyword>
<protein>
    <recommendedName>
        <fullName evidence="4">Oligosaccharide repeat unit polymerase</fullName>
    </recommendedName>
</protein>
<feature type="transmembrane region" description="Helical" evidence="1">
    <location>
        <begin position="62"/>
        <end position="79"/>
    </location>
</feature>
<evidence type="ECO:0008006" key="4">
    <source>
        <dbReference type="Google" id="ProtNLM"/>
    </source>
</evidence>
<comment type="caution">
    <text evidence="2">The sequence shown here is derived from an EMBL/GenBank/DDBJ whole genome shotgun (WGS) entry which is preliminary data.</text>
</comment>
<sequence length="423" mass="48349">MVETLFYGLSFIGTCYYIFTKRLFDFLSLSFFSSLVYFIPGFSGLIINPYDTDETTSIYPPCYWVYDLVLGINLFTVLINDSFLQDKSISLKGDFKPSLALGALMMGVLGLAGSLIQFPDLYLNRAEVSKGELQEILSHQADRWSVLWAMGASLLAMIAFKAGYRFYQILAVVLLGLDLFWGGNRSSSAFVVLALLVLSTQHEPKRLVSYISHWRYLGKTMLLISLGVIFFISKLILPLLQANRMDLFEEIYPSWQDVLFHAFVVSEPAAIQANLSETLRKGIEVDWYHPVDIVGQLIIGGDWLGMQSNSHYLSQKDLFPQLEYGLAYNIWGDIWASGGWITLIVFIFFYHIILVLGNLLIKRSTGYSLVIIALFFSIWAFYIHRNNLLFQLYLQKRVLIFAVVPWLFSLIKIRWNSSHPKSN</sequence>
<feature type="transmembrane region" description="Helical" evidence="1">
    <location>
        <begin position="26"/>
        <end position="50"/>
    </location>
</feature>
<keyword evidence="1" id="KW-0472">Membrane</keyword>
<evidence type="ECO:0000313" key="3">
    <source>
        <dbReference type="Proteomes" id="UP001236507"/>
    </source>
</evidence>
<dbReference type="Proteomes" id="UP001236507">
    <property type="component" value="Unassembled WGS sequence"/>
</dbReference>
<name>A0ABT6Y9K7_9BACT</name>
<organism evidence="2 3">
    <name type="scientific">Flectobacillus roseus</name>
    <dbReference type="NCBI Taxonomy" id="502259"/>
    <lineage>
        <taxon>Bacteria</taxon>
        <taxon>Pseudomonadati</taxon>
        <taxon>Bacteroidota</taxon>
        <taxon>Cytophagia</taxon>
        <taxon>Cytophagales</taxon>
        <taxon>Flectobacillaceae</taxon>
        <taxon>Flectobacillus</taxon>
    </lineage>
</organism>
<feature type="transmembrane region" description="Helical" evidence="1">
    <location>
        <begin position="220"/>
        <end position="240"/>
    </location>
</feature>
<reference evidence="2 3" key="1">
    <citation type="submission" date="2023-05" db="EMBL/GenBank/DDBJ databases">
        <title>Novel species of genus Flectobacillus isolated from stream in China.</title>
        <authorList>
            <person name="Lu H."/>
        </authorList>
    </citation>
    <scope>NUCLEOTIDE SEQUENCE [LARGE SCALE GENOMIC DNA]</scope>
    <source>
        <strain evidence="2 3">KCTC 42575</strain>
    </source>
</reference>
<keyword evidence="1" id="KW-0812">Transmembrane</keyword>
<dbReference type="EMBL" id="JASHIF010000010">
    <property type="protein sequence ID" value="MDI9860226.1"/>
    <property type="molecule type" value="Genomic_DNA"/>
</dbReference>
<feature type="transmembrane region" description="Helical" evidence="1">
    <location>
        <begin position="144"/>
        <end position="167"/>
    </location>
</feature>
<feature type="transmembrane region" description="Helical" evidence="1">
    <location>
        <begin position="334"/>
        <end position="360"/>
    </location>
</feature>
<feature type="transmembrane region" description="Helical" evidence="1">
    <location>
        <begin position="367"/>
        <end position="385"/>
    </location>
</feature>
<feature type="transmembrane region" description="Helical" evidence="1">
    <location>
        <begin position="397"/>
        <end position="415"/>
    </location>
</feature>
<dbReference type="RefSeq" id="WP_283345004.1">
    <property type="nucleotide sequence ID" value="NZ_JASHIF010000010.1"/>
</dbReference>